<dbReference type="InterPro" id="IPR022537">
    <property type="entry name" value="TRSP_dom"/>
</dbReference>
<accession>A0A934M7T7</accession>
<dbReference type="Proteomes" id="UP000602087">
    <property type="component" value="Unassembled WGS sequence"/>
</dbReference>
<evidence type="ECO:0000256" key="1">
    <source>
        <dbReference type="SAM" id="MobiDB-lite"/>
    </source>
</evidence>
<organism evidence="4 5">
    <name type="scientific">Sanguibacter suaedae</name>
    <dbReference type="NCBI Taxonomy" id="2795737"/>
    <lineage>
        <taxon>Bacteria</taxon>
        <taxon>Bacillati</taxon>
        <taxon>Actinomycetota</taxon>
        <taxon>Actinomycetes</taxon>
        <taxon>Micrococcales</taxon>
        <taxon>Sanguibacteraceae</taxon>
        <taxon>Sanguibacter</taxon>
    </lineage>
</organism>
<dbReference type="Pfam" id="PF12500">
    <property type="entry name" value="TRSP"/>
    <property type="match status" value="1"/>
</dbReference>
<dbReference type="EMBL" id="JAEINH010000010">
    <property type="protein sequence ID" value="MBI9115782.1"/>
    <property type="molecule type" value="Genomic_DNA"/>
</dbReference>
<dbReference type="SUPFAM" id="SSF53271">
    <property type="entry name" value="PRTase-like"/>
    <property type="match status" value="1"/>
</dbReference>
<protein>
    <submittedName>
        <fullName evidence="4">Phosphoribosyltransferase family protein</fullName>
    </submittedName>
</protein>
<dbReference type="Pfam" id="PF15609">
    <property type="entry name" value="PRTase_2"/>
    <property type="match status" value="1"/>
</dbReference>
<dbReference type="InterPro" id="IPR011214">
    <property type="entry name" value="UCP020967"/>
</dbReference>
<dbReference type="CDD" id="cd06223">
    <property type="entry name" value="PRTases_typeI"/>
    <property type="match status" value="1"/>
</dbReference>
<feature type="region of interest" description="Disordered" evidence="1">
    <location>
        <begin position="312"/>
        <end position="334"/>
    </location>
</feature>
<feature type="domain" description="Orotate phosphoribosyltransferase-like" evidence="3">
    <location>
        <begin position="49"/>
        <end position="288"/>
    </location>
</feature>
<dbReference type="InterPro" id="IPR000836">
    <property type="entry name" value="PRTase_dom"/>
</dbReference>
<name>A0A934M7T7_9MICO</name>
<reference evidence="4" key="1">
    <citation type="submission" date="2020-12" db="EMBL/GenBank/DDBJ databases">
        <title>Sanguibacter suaedae sp. nov., isolated from Suaeda aralocaspica.</title>
        <authorList>
            <person name="Ma Q."/>
        </authorList>
    </citation>
    <scope>NUCLEOTIDE SEQUENCE</scope>
    <source>
        <strain evidence="4">YZGR15</strain>
    </source>
</reference>
<dbReference type="PIRSF" id="PIRSF020967">
    <property type="entry name" value="UCP020967"/>
    <property type="match status" value="1"/>
</dbReference>
<keyword evidence="5" id="KW-1185">Reference proteome</keyword>
<proteinExistence type="predicted"/>
<evidence type="ECO:0000313" key="5">
    <source>
        <dbReference type="Proteomes" id="UP000602087"/>
    </source>
</evidence>
<gene>
    <name evidence="4" type="ORF">JAV76_12235</name>
</gene>
<evidence type="ECO:0000259" key="2">
    <source>
        <dbReference type="Pfam" id="PF12500"/>
    </source>
</evidence>
<keyword evidence="4" id="KW-0328">Glycosyltransferase</keyword>
<sequence length="534" mass="54324">MSAAQVPAVGETATTATAATTWTGTWVADRLGIGVETVDAPVGVPLDALVGLAVRRNPRRAHLLVSTVLGKHVPTSPTVVHQAGVLLGHLVADVVAGSGTVPDAARAAGLADALRDALGATGPRTVAAARRFADAVAASAPRAASGDPLHLLAGTAVLGYAETATALGHSVARALGVPSVHSTRRPVDGVTPAAGFAEEHSHATDHLVLPEDPRLLDRASTLVLVDDEISTGRTALNTIAALDAVRHRERYVVAALIDLRSAADRGTFAALSERLGVRIDVVALASGTITLPDGLLERAASLVASVTATPVAPAGPSAPDAVPASAGPDGGARGLAPREVPTWGAGVRDGGRHGFTPADETTLEAAATAAAESLRSSLTGDRVLVLGFEELMYAPLLLGRALESLASGTTGPGSAPGPALEVRCSTTTRSPVLAVDEAGYALRTTLEFPAHDDPADGPGPRFAHNVAPGTDPTRRFTDIVLVVDSVGDTPELRAPGGLLDRLAESCDQVHLAVVPSYVPAQRTRTSPTTEEHTL</sequence>
<dbReference type="InterPro" id="IPR041688">
    <property type="entry name" value="PRTase_2"/>
</dbReference>
<evidence type="ECO:0000313" key="4">
    <source>
        <dbReference type="EMBL" id="MBI9115782.1"/>
    </source>
</evidence>
<dbReference type="RefSeq" id="WP_198734350.1">
    <property type="nucleotide sequence ID" value="NZ_JAEINH010000010.1"/>
</dbReference>
<dbReference type="AlphaFoldDB" id="A0A934M7T7"/>
<dbReference type="Gene3D" id="3.40.50.2020">
    <property type="match status" value="1"/>
</dbReference>
<keyword evidence="4" id="KW-0808">Transferase</keyword>
<dbReference type="GO" id="GO:0016757">
    <property type="term" value="F:glycosyltransferase activity"/>
    <property type="evidence" value="ECO:0007669"/>
    <property type="project" value="UniProtKB-KW"/>
</dbReference>
<dbReference type="InterPro" id="IPR029057">
    <property type="entry name" value="PRTase-like"/>
</dbReference>
<comment type="caution">
    <text evidence="4">The sequence shown here is derived from an EMBL/GenBank/DDBJ whole genome shotgun (WGS) entry which is preliminary data.</text>
</comment>
<evidence type="ECO:0000259" key="3">
    <source>
        <dbReference type="Pfam" id="PF15609"/>
    </source>
</evidence>
<feature type="domain" description="TRSP" evidence="2">
    <location>
        <begin position="349"/>
        <end position="501"/>
    </location>
</feature>